<accession>A0A2U3AJD2</accession>
<reference evidence="2 3" key="1">
    <citation type="submission" date="2018-05" db="EMBL/GenBank/DDBJ databases">
        <title>Kurthia sibirica genome sequence.</title>
        <authorList>
            <person name="Maclea K.S."/>
            <person name="Goen A.E."/>
        </authorList>
    </citation>
    <scope>NUCLEOTIDE SEQUENCE [LARGE SCALE GENOMIC DNA]</scope>
    <source>
        <strain evidence="2 3">ATCC 49154</strain>
    </source>
</reference>
<dbReference type="AlphaFoldDB" id="A0A2U3AJD2"/>
<comment type="similarity">
    <text evidence="1">Belongs to the enoyl-CoA hydratase/isomerase family.</text>
</comment>
<dbReference type="CDD" id="cd06558">
    <property type="entry name" value="crotonase-like"/>
    <property type="match status" value="1"/>
</dbReference>
<name>A0A2U3AJD2_9BACL</name>
<proteinExistence type="inferred from homology"/>
<dbReference type="Proteomes" id="UP000245938">
    <property type="component" value="Unassembled WGS sequence"/>
</dbReference>
<sequence>MAYKTIIFEKVGRVGYLTFNRPQAMNAMDLVMMDELGECIEGLHADQELQLLVLKGAGGAFSAGGDVKGMASGGDLNIDGAMVKVERYIKALYTLSAITIAQVNGAAAGLGLSTALACDLVVAGANAKIAMNFITIGLIPDGGGHFFMQERLGTMKAKQVIWKGEVMTGEQAQKMGLVDEIVPAEQLESAVQATVTQLLKSPLQAMIATKMILNGSKLTQLEKILQQEAITQPKMRVTADHKEGVAAFVEKRTPNYTGA</sequence>
<comment type="caution">
    <text evidence="2">The sequence shown here is derived from an EMBL/GenBank/DDBJ whole genome shotgun (WGS) entry which is preliminary data.</text>
</comment>
<protein>
    <submittedName>
        <fullName evidence="2">Enoyl-CoA hydratase</fullName>
    </submittedName>
</protein>
<dbReference type="Gene3D" id="3.90.226.10">
    <property type="entry name" value="2-enoyl-CoA Hydratase, Chain A, domain 1"/>
    <property type="match status" value="1"/>
</dbReference>
<gene>
    <name evidence="2" type="ORF">DEX24_12615</name>
</gene>
<dbReference type="PANTHER" id="PTHR43459:SF1">
    <property type="entry name" value="EG:BACN32G11.4 PROTEIN"/>
    <property type="match status" value="1"/>
</dbReference>
<keyword evidence="3" id="KW-1185">Reference proteome</keyword>
<organism evidence="2 3">
    <name type="scientific">Kurthia sibirica</name>
    <dbReference type="NCBI Taxonomy" id="202750"/>
    <lineage>
        <taxon>Bacteria</taxon>
        <taxon>Bacillati</taxon>
        <taxon>Bacillota</taxon>
        <taxon>Bacilli</taxon>
        <taxon>Bacillales</taxon>
        <taxon>Caryophanaceae</taxon>
        <taxon>Kurthia</taxon>
    </lineage>
</organism>
<dbReference type="Gene3D" id="1.10.12.10">
    <property type="entry name" value="Lyase 2-enoyl-coa Hydratase, Chain A, domain 2"/>
    <property type="match status" value="1"/>
</dbReference>
<dbReference type="Pfam" id="PF00378">
    <property type="entry name" value="ECH_1"/>
    <property type="match status" value="1"/>
</dbReference>
<dbReference type="EMBL" id="QFVR01000018">
    <property type="protein sequence ID" value="PWI24663.1"/>
    <property type="molecule type" value="Genomic_DNA"/>
</dbReference>
<dbReference type="GO" id="GO:0003824">
    <property type="term" value="F:catalytic activity"/>
    <property type="evidence" value="ECO:0007669"/>
    <property type="project" value="UniProtKB-ARBA"/>
</dbReference>
<dbReference type="SUPFAM" id="SSF52096">
    <property type="entry name" value="ClpP/crotonase"/>
    <property type="match status" value="1"/>
</dbReference>
<dbReference type="InterPro" id="IPR001753">
    <property type="entry name" value="Enoyl-CoA_hydra/iso"/>
</dbReference>
<evidence type="ECO:0000313" key="2">
    <source>
        <dbReference type="EMBL" id="PWI24663.1"/>
    </source>
</evidence>
<evidence type="ECO:0000313" key="3">
    <source>
        <dbReference type="Proteomes" id="UP000245938"/>
    </source>
</evidence>
<evidence type="ECO:0000256" key="1">
    <source>
        <dbReference type="ARBA" id="ARBA00005254"/>
    </source>
</evidence>
<dbReference type="PANTHER" id="PTHR43459">
    <property type="entry name" value="ENOYL-COA HYDRATASE"/>
    <property type="match status" value="1"/>
</dbReference>
<dbReference type="RefSeq" id="WP_109306768.1">
    <property type="nucleotide sequence ID" value="NZ_BJUF01000009.1"/>
</dbReference>
<dbReference type="InterPro" id="IPR014748">
    <property type="entry name" value="Enoyl-CoA_hydra_C"/>
</dbReference>
<dbReference type="OrthoDB" id="9775794at2"/>
<dbReference type="InterPro" id="IPR029045">
    <property type="entry name" value="ClpP/crotonase-like_dom_sf"/>
</dbReference>